<name>A0ABS7GZZ2_9HYPH</name>
<dbReference type="EMBL" id="JAEUAK010000008">
    <property type="protein sequence ID" value="MBW9054684.1"/>
    <property type="molecule type" value="Genomic_DNA"/>
</dbReference>
<reference evidence="1 2" key="1">
    <citation type="journal article" date="2021" name="MBio">
        <title>Poor Competitiveness of Bradyrhizobium in Pigeon Pea Root Colonization in Indian Soils.</title>
        <authorList>
            <person name="Chalasani D."/>
            <person name="Basu A."/>
            <person name="Pullabhotla S.V.S.R.N."/>
            <person name="Jorrin B."/>
            <person name="Neal A.L."/>
            <person name="Poole P.S."/>
            <person name="Podile A.R."/>
            <person name="Tkacz A."/>
        </authorList>
    </citation>
    <scope>NUCLEOTIDE SEQUENCE [LARGE SCALE GENOMIC DNA]</scope>
    <source>
        <strain evidence="1 2">HU56</strain>
    </source>
</reference>
<organism evidence="1 2">
    <name type="scientific">Rhizobium mesosinicum</name>
    <dbReference type="NCBI Taxonomy" id="335017"/>
    <lineage>
        <taxon>Bacteria</taxon>
        <taxon>Pseudomonadati</taxon>
        <taxon>Pseudomonadota</taxon>
        <taxon>Alphaproteobacteria</taxon>
        <taxon>Hyphomicrobiales</taxon>
        <taxon>Rhizobiaceae</taxon>
        <taxon>Rhizobium/Agrobacterium group</taxon>
        <taxon>Rhizobium</taxon>
    </lineage>
</organism>
<evidence type="ECO:0000313" key="1">
    <source>
        <dbReference type="EMBL" id="MBW9054684.1"/>
    </source>
</evidence>
<comment type="caution">
    <text evidence="1">The sequence shown here is derived from an EMBL/GenBank/DDBJ whole genome shotgun (WGS) entry which is preliminary data.</text>
</comment>
<gene>
    <name evidence="1" type="ORF">JNB85_19985</name>
</gene>
<dbReference type="RefSeq" id="WP_220336048.1">
    <property type="nucleotide sequence ID" value="NZ_JAEUAK010000008.1"/>
</dbReference>
<keyword evidence="2" id="KW-1185">Reference proteome</keyword>
<dbReference type="Proteomes" id="UP000717752">
    <property type="component" value="Unassembled WGS sequence"/>
</dbReference>
<proteinExistence type="predicted"/>
<evidence type="ECO:0000313" key="2">
    <source>
        <dbReference type="Proteomes" id="UP000717752"/>
    </source>
</evidence>
<accession>A0ABS7GZZ2</accession>
<protein>
    <submittedName>
        <fullName evidence="1">Uncharacterized protein</fullName>
    </submittedName>
</protein>
<sequence length="99" mass="11091">MDNFSAPLEIFENFLDALNYGACRILQTPGSLEVEGLRIFKPYGGYHERLLHSRIRFASQAVAPASGPCHFAKHDRALALAHPYPQRAEAKVEDQIHSD</sequence>